<dbReference type="InterPro" id="IPR036404">
    <property type="entry name" value="Jacalin-like_lectin_dom_sf"/>
</dbReference>
<feature type="domain" description="Jacalin-type lectin" evidence="5">
    <location>
        <begin position="1054"/>
        <end position="1197"/>
    </location>
</feature>
<evidence type="ECO:0000256" key="3">
    <source>
        <dbReference type="ARBA" id="ARBA00022737"/>
    </source>
</evidence>
<evidence type="ECO:0000313" key="6">
    <source>
        <dbReference type="EMBL" id="CAI9763750.1"/>
    </source>
</evidence>
<gene>
    <name evidence="6" type="ORF">FPE_LOCUS11180</name>
</gene>
<dbReference type="GO" id="GO:0030246">
    <property type="term" value="F:carbohydrate binding"/>
    <property type="evidence" value="ECO:0007669"/>
    <property type="project" value="UniProtKB-KW"/>
</dbReference>
<feature type="repeat" description="PPR" evidence="4">
    <location>
        <begin position="274"/>
        <end position="308"/>
    </location>
</feature>
<dbReference type="Pfam" id="PF01535">
    <property type="entry name" value="PPR"/>
    <property type="match status" value="4"/>
</dbReference>
<dbReference type="Pfam" id="PF13041">
    <property type="entry name" value="PPR_2"/>
    <property type="match status" value="3"/>
</dbReference>
<dbReference type="FunFam" id="1.25.40.10:FF:000344">
    <property type="entry name" value="Pentatricopeptide repeat-containing protein"/>
    <property type="match status" value="1"/>
</dbReference>
<dbReference type="InterPro" id="IPR001229">
    <property type="entry name" value="Jacalin-like_lectin_dom"/>
</dbReference>
<evidence type="ECO:0000256" key="4">
    <source>
        <dbReference type="PROSITE-ProRule" id="PRU00708"/>
    </source>
</evidence>
<feature type="repeat" description="PPR" evidence="4">
    <location>
        <begin position="309"/>
        <end position="343"/>
    </location>
</feature>
<accession>A0AAD2DUE8</accession>
<proteinExistence type="inferred from homology"/>
<dbReference type="Gene3D" id="2.100.10.30">
    <property type="entry name" value="Jacalin-like lectin domain"/>
    <property type="match status" value="3"/>
</dbReference>
<feature type="domain" description="Jacalin-type lectin" evidence="5">
    <location>
        <begin position="600"/>
        <end position="742"/>
    </location>
</feature>
<dbReference type="InterPro" id="IPR002885">
    <property type="entry name" value="PPR_rpt"/>
</dbReference>
<dbReference type="SUPFAM" id="SSF51101">
    <property type="entry name" value="Mannose-binding lectins"/>
    <property type="match status" value="3"/>
</dbReference>
<dbReference type="InterPro" id="IPR011990">
    <property type="entry name" value="TPR-like_helical_dom_sf"/>
</dbReference>
<dbReference type="Gene3D" id="1.25.40.10">
    <property type="entry name" value="Tetratricopeptide repeat domain"/>
    <property type="match status" value="4"/>
</dbReference>
<organism evidence="6 7">
    <name type="scientific">Fraxinus pennsylvanica</name>
    <dbReference type="NCBI Taxonomy" id="56036"/>
    <lineage>
        <taxon>Eukaryota</taxon>
        <taxon>Viridiplantae</taxon>
        <taxon>Streptophyta</taxon>
        <taxon>Embryophyta</taxon>
        <taxon>Tracheophyta</taxon>
        <taxon>Spermatophyta</taxon>
        <taxon>Magnoliopsida</taxon>
        <taxon>eudicotyledons</taxon>
        <taxon>Gunneridae</taxon>
        <taxon>Pentapetalae</taxon>
        <taxon>asterids</taxon>
        <taxon>lamiids</taxon>
        <taxon>Lamiales</taxon>
        <taxon>Oleaceae</taxon>
        <taxon>Oleeae</taxon>
        <taxon>Fraxinus</taxon>
    </lineage>
</organism>
<evidence type="ECO:0000256" key="2">
    <source>
        <dbReference type="ARBA" id="ARBA00022734"/>
    </source>
</evidence>
<dbReference type="GO" id="GO:0003723">
    <property type="term" value="F:RNA binding"/>
    <property type="evidence" value="ECO:0007669"/>
    <property type="project" value="InterPro"/>
</dbReference>
<name>A0AAD2DUE8_9LAMI</name>
<dbReference type="AlphaFoldDB" id="A0AAD2DUE8"/>
<keyword evidence="2" id="KW-0430">Lectin</keyword>
<keyword evidence="3" id="KW-0677">Repeat</keyword>
<dbReference type="SMART" id="SM00915">
    <property type="entry name" value="Jacalin"/>
    <property type="match status" value="3"/>
</dbReference>
<sequence>MESIVLPYKTITPKIPEILHRPTKPLISFKNAPPKPDSKLDAHLKNLCKNGRLSEAMASLDSIVKCGSTVSPNTLSHLIDSCIDSNSLDLCYKLHGYVRKLLKESDTFVETKLVSMYAKCGSLENAFEVFNAMSERNLYVWSAIIGACSRERKWGEVVELFHSMMESDNIVPDDFLFPKILQACGNCGDLETGRLIHGIVTKCRMNSQVRVNNSILAVYSKCGWLNSAKRFFEGMEVKDTVSWNAIITGYCQEGETKEARRLFDLMREVGIEPGVVTWNILISSYNRLGKSDIAMEMMKEMENCGIMPDVFTWTSVISGFAQNNRRLEALELFREMLLSGVGPNEVTLMSAISACASLKNLRNGKEIHLFAMKVGYGEDVLVGNSLVDLYSKCGKLESARQVFDIILEKDVYTWNSMIGGYCQAGYCGKAHDLFMKMQESDVLPNVITWNVMITGYIQSGDEDQAMHLFQRMEKDGGIKRDTASWNALIAGYLQHGQKDKALGIFRQMQSFGVKPNSVTILSILPACANLIATNKAQALESTRCSGPCLCHPCLYSLDDPSSCQILTPLKFKQQFILQYLSFNFMDHYSNSSLENSGKHIISVGPWGDQDGFHWDDGVYSTVRQLEIEHGAKVVSIRIEYDRSGASVWSEKHGGNTGAKTDKVRLDYPDEFLTSIHGHYGSLQARGPVFIRSLTFESNKRTYGPYGIEQGTYFACPTRSGKIVGFHGNCGWYLDAIGVYLEPIHKPIASNSIIQSRNYGFHRTEKYEYSMIQGSLGPNYDLIVAVRNKDDHNNSPADHLSRQTSRDFSYAEPKNEIACVNSNKIERVPSKNIKGVLTYGPWGGNGGSLFDDGVYDGIRQINLSRNVGIVSLRVCYEQNGQPVWGSKNGGTGGFKKDKIVFDYPSEILTHITGYYGPTMIMGPEVIKSLTFHTTKGKYGPYGGEEGRHFSTHLKERSLIVGFHGRNGLFIDAIGVHVLEEKAVPESNPLPKFSDLDVVSPTKSKNKIPASNSTSMSNNQTSVLKNKADIPQWFSKMGKQAQTGEVVQRLVKDPAPCGPGPWGGDGGKPWDDGVFCGIKQIKLTRMEAICSIEIEYDRNGQSVWSVKHGGNGGRATNQVKLEYPHEVLTCISGYYGPISKDQGTEVIKSLTFYTTRKKYGPFGEELGGFFTSNTTEGKVVGFHGRSSMYLDAIGVHMQHWLGNKRSSKPSSMLKIFS</sequence>
<dbReference type="Proteomes" id="UP000834106">
    <property type="component" value="Chromosome 6"/>
</dbReference>
<feature type="repeat" description="PPR" evidence="4">
    <location>
        <begin position="410"/>
        <end position="444"/>
    </location>
</feature>
<dbReference type="EMBL" id="OU503041">
    <property type="protein sequence ID" value="CAI9763750.1"/>
    <property type="molecule type" value="Genomic_DNA"/>
</dbReference>
<feature type="repeat" description="PPR" evidence="4">
    <location>
        <begin position="445"/>
        <end position="479"/>
    </location>
</feature>
<dbReference type="InterPro" id="IPR046960">
    <property type="entry name" value="PPR_At4g14850-like_plant"/>
</dbReference>
<dbReference type="PANTHER" id="PTHR47926:SF411">
    <property type="entry name" value="PENTATRICOPEPTIDE REPEAT-CONTAINING PROTEIN"/>
    <property type="match status" value="1"/>
</dbReference>
<feature type="repeat" description="PPR" evidence="4">
    <location>
        <begin position="137"/>
        <end position="172"/>
    </location>
</feature>
<feature type="repeat" description="PPR" evidence="4">
    <location>
        <begin position="239"/>
        <end position="273"/>
    </location>
</feature>
<dbReference type="PANTHER" id="PTHR47926">
    <property type="entry name" value="PENTATRICOPEPTIDE REPEAT-CONTAINING PROTEIN"/>
    <property type="match status" value="1"/>
</dbReference>
<dbReference type="Pfam" id="PF01419">
    <property type="entry name" value="Jacalin"/>
    <property type="match status" value="3"/>
</dbReference>
<dbReference type="InterPro" id="IPR033734">
    <property type="entry name" value="Jacalin-like_lectin_dom_plant"/>
</dbReference>
<evidence type="ECO:0000259" key="5">
    <source>
        <dbReference type="PROSITE" id="PS51752"/>
    </source>
</evidence>
<feature type="repeat" description="PPR" evidence="4">
    <location>
        <begin position="481"/>
        <end position="515"/>
    </location>
</feature>
<dbReference type="FunFam" id="2.100.10.30:FF:000001">
    <property type="entry name" value="Jacalin-related lectin 33"/>
    <property type="match status" value="3"/>
</dbReference>
<feature type="domain" description="Jacalin-type lectin" evidence="5">
    <location>
        <begin position="835"/>
        <end position="978"/>
    </location>
</feature>
<dbReference type="PROSITE" id="PS51375">
    <property type="entry name" value="PPR"/>
    <property type="match status" value="7"/>
</dbReference>
<dbReference type="CDD" id="cd09612">
    <property type="entry name" value="Jacalin"/>
    <property type="match status" value="3"/>
</dbReference>
<evidence type="ECO:0000256" key="1">
    <source>
        <dbReference type="ARBA" id="ARBA00006568"/>
    </source>
</evidence>
<dbReference type="PROSITE" id="PS51752">
    <property type="entry name" value="JACALIN_LECTIN"/>
    <property type="match status" value="3"/>
</dbReference>
<comment type="similarity">
    <text evidence="1">Belongs to the jacalin lectin family.</text>
</comment>
<keyword evidence="7" id="KW-1185">Reference proteome</keyword>
<evidence type="ECO:0000313" key="7">
    <source>
        <dbReference type="Proteomes" id="UP000834106"/>
    </source>
</evidence>
<reference evidence="6" key="1">
    <citation type="submission" date="2023-05" db="EMBL/GenBank/DDBJ databases">
        <authorList>
            <person name="Huff M."/>
        </authorList>
    </citation>
    <scope>NUCLEOTIDE SEQUENCE</scope>
</reference>
<protein>
    <recommendedName>
        <fullName evidence="5">Jacalin-type lectin domain-containing protein</fullName>
    </recommendedName>
</protein>
<dbReference type="GO" id="GO:0009451">
    <property type="term" value="P:RNA modification"/>
    <property type="evidence" value="ECO:0007669"/>
    <property type="project" value="InterPro"/>
</dbReference>
<dbReference type="NCBIfam" id="TIGR00756">
    <property type="entry name" value="PPR"/>
    <property type="match status" value="7"/>
</dbReference>